<dbReference type="PANTHER" id="PTHR23416:SF23">
    <property type="entry name" value="ACETYLTRANSFERASE C18B11.09C-RELATED"/>
    <property type="match status" value="1"/>
</dbReference>
<sequence>MISRKVQRVFLRMVLKLIGPQKRADFIKKRNILYYVGKNCSFTTVDFGNEPYLISIHDNVEIASDVTFITHDNSCFLISRYLKLERRLDKVGSIEIFDNCFIGAKSIIMPNVKIGPNSIVAAGSIVTKDVPKGTIVAGNPAKVICTIDEYANKLINTNKNFKWREYLKDPRRNKEIIIESRKKYFWND</sequence>
<dbReference type="InterPro" id="IPR001451">
    <property type="entry name" value="Hexapep"/>
</dbReference>
<dbReference type="STRING" id="1121338.CLTEP_24150"/>
<keyword evidence="2 4" id="KW-0808">Transferase</keyword>
<dbReference type="PANTHER" id="PTHR23416">
    <property type="entry name" value="SIALIC ACID SYNTHASE-RELATED"/>
    <property type="match status" value="1"/>
</dbReference>
<proteinExistence type="inferred from homology"/>
<dbReference type="Gene3D" id="2.160.10.10">
    <property type="entry name" value="Hexapeptide repeat proteins"/>
    <property type="match status" value="1"/>
</dbReference>
<dbReference type="InterPro" id="IPR018357">
    <property type="entry name" value="Hexapep_transf_CS"/>
</dbReference>
<dbReference type="OrthoDB" id="9801697at2"/>
<dbReference type="CDD" id="cd04647">
    <property type="entry name" value="LbH_MAT_like"/>
    <property type="match status" value="1"/>
</dbReference>
<accession>A0A151AUI1</accession>
<dbReference type="PROSITE" id="PS00101">
    <property type="entry name" value="HEXAPEP_TRANSFERASES"/>
    <property type="match status" value="1"/>
</dbReference>
<name>A0A151AUI1_9CLOT</name>
<protein>
    <submittedName>
        <fullName evidence="4">Putative acetyltransferase</fullName>
        <ecNumber evidence="4">2.3.1.-</ecNumber>
    </submittedName>
</protein>
<evidence type="ECO:0000313" key="5">
    <source>
        <dbReference type="Proteomes" id="UP000075531"/>
    </source>
</evidence>
<dbReference type="PATRIC" id="fig|1121338.3.peg.2497"/>
<keyword evidence="4" id="KW-0012">Acyltransferase</keyword>
<gene>
    <name evidence="4" type="ORF">CLTEP_24150</name>
</gene>
<organism evidence="4 5">
    <name type="scientific">Clostridium tepidiprofundi DSM 19306</name>
    <dbReference type="NCBI Taxonomy" id="1121338"/>
    <lineage>
        <taxon>Bacteria</taxon>
        <taxon>Bacillati</taxon>
        <taxon>Bacillota</taxon>
        <taxon>Clostridia</taxon>
        <taxon>Eubacteriales</taxon>
        <taxon>Clostridiaceae</taxon>
        <taxon>Clostridium</taxon>
    </lineage>
</organism>
<keyword evidence="3" id="KW-0677">Repeat</keyword>
<dbReference type="EC" id="2.3.1.-" evidence="4"/>
<comment type="similarity">
    <text evidence="1">Belongs to the transferase hexapeptide repeat family.</text>
</comment>
<dbReference type="SUPFAM" id="SSF51161">
    <property type="entry name" value="Trimeric LpxA-like enzymes"/>
    <property type="match status" value="1"/>
</dbReference>
<dbReference type="Pfam" id="PF00132">
    <property type="entry name" value="Hexapep"/>
    <property type="match status" value="1"/>
</dbReference>
<dbReference type="InterPro" id="IPR051159">
    <property type="entry name" value="Hexapeptide_acetyltransf"/>
</dbReference>
<reference evidence="4 5" key="1">
    <citation type="submission" date="2016-02" db="EMBL/GenBank/DDBJ databases">
        <title>Genome sequence of Clostridium tepidiprofundi DSM 19306.</title>
        <authorList>
            <person name="Poehlein A."/>
            <person name="Daniel R."/>
        </authorList>
    </citation>
    <scope>NUCLEOTIDE SEQUENCE [LARGE SCALE GENOMIC DNA]</scope>
    <source>
        <strain evidence="4 5">DSM 19306</strain>
    </source>
</reference>
<dbReference type="EMBL" id="LTBA01000049">
    <property type="protein sequence ID" value="KYH31223.1"/>
    <property type="molecule type" value="Genomic_DNA"/>
</dbReference>
<dbReference type="GO" id="GO:0008374">
    <property type="term" value="F:O-acyltransferase activity"/>
    <property type="evidence" value="ECO:0007669"/>
    <property type="project" value="TreeGrafter"/>
</dbReference>
<dbReference type="Proteomes" id="UP000075531">
    <property type="component" value="Unassembled WGS sequence"/>
</dbReference>
<dbReference type="InterPro" id="IPR011004">
    <property type="entry name" value="Trimer_LpxA-like_sf"/>
</dbReference>
<evidence type="ECO:0000256" key="3">
    <source>
        <dbReference type="ARBA" id="ARBA00022737"/>
    </source>
</evidence>
<evidence type="ECO:0000256" key="1">
    <source>
        <dbReference type="ARBA" id="ARBA00007274"/>
    </source>
</evidence>
<evidence type="ECO:0000256" key="2">
    <source>
        <dbReference type="ARBA" id="ARBA00022679"/>
    </source>
</evidence>
<dbReference type="RefSeq" id="WP_066827006.1">
    <property type="nucleotide sequence ID" value="NZ_LTBA01000049.1"/>
</dbReference>
<keyword evidence="5" id="KW-1185">Reference proteome</keyword>
<comment type="caution">
    <text evidence="4">The sequence shown here is derived from an EMBL/GenBank/DDBJ whole genome shotgun (WGS) entry which is preliminary data.</text>
</comment>
<evidence type="ECO:0000313" key="4">
    <source>
        <dbReference type="EMBL" id="KYH31223.1"/>
    </source>
</evidence>
<dbReference type="AlphaFoldDB" id="A0A151AUI1"/>